<evidence type="ECO:0000313" key="14">
    <source>
        <dbReference type="EMBL" id="XBS67374.1"/>
    </source>
</evidence>
<dbReference type="InterPro" id="IPR023201">
    <property type="entry name" value="SecY_dom_sf"/>
</dbReference>
<dbReference type="PANTHER" id="PTHR10906">
    <property type="entry name" value="SECY/SEC61-ALPHA FAMILY MEMBER"/>
    <property type="match status" value="1"/>
</dbReference>
<comment type="subunit">
    <text evidence="10">Component of the Sec protein translocase complex. Heterotrimer consisting of SecY, SecE and SecG subunits. The heterotrimers can form oligomers, although 1 heterotrimer is thought to be able to translocate proteins. Interacts with the ribosome. Interacts with SecDF, and other proteins may be involved. Interacts with SecA.</text>
</comment>
<feature type="transmembrane region" description="Helical" evidence="10">
    <location>
        <begin position="275"/>
        <end position="295"/>
    </location>
</feature>
<evidence type="ECO:0000256" key="8">
    <source>
        <dbReference type="ARBA" id="ARBA00023136"/>
    </source>
</evidence>
<feature type="transmembrane region" description="Helical" evidence="10">
    <location>
        <begin position="83"/>
        <end position="100"/>
    </location>
</feature>
<evidence type="ECO:0000256" key="3">
    <source>
        <dbReference type="ARBA" id="ARBA00022448"/>
    </source>
</evidence>
<dbReference type="SUPFAM" id="SSF103491">
    <property type="entry name" value="Preprotein translocase SecY subunit"/>
    <property type="match status" value="1"/>
</dbReference>
<keyword evidence="8 10" id="KW-0472">Membrane</keyword>
<evidence type="ECO:0000256" key="12">
    <source>
        <dbReference type="RuleBase" id="RU003484"/>
    </source>
</evidence>
<dbReference type="HAMAP" id="MF_01465">
    <property type="entry name" value="SecY"/>
    <property type="match status" value="1"/>
</dbReference>
<dbReference type="PROSITE" id="PS00756">
    <property type="entry name" value="SECY_2"/>
    <property type="match status" value="1"/>
</dbReference>
<dbReference type="PROSITE" id="PS00755">
    <property type="entry name" value="SECY_1"/>
    <property type="match status" value="1"/>
</dbReference>
<dbReference type="PRINTS" id="PR00303">
    <property type="entry name" value="SECYTRNLCASE"/>
</dbReference>
<dbReference type="AlphaFoldDB" id="A0AAU7Q2K9"/>
<name>A0AAU7Q2K9_9RICK</name>
<evidence type="ECO:0000256" key="1">
    <source>
        <dbReference type="ARBA" id="ARBA00004141"/>
    </source>
</evidence>
<feature type="transmembrane region" description="Helical" evidence="10">
    <location>
        <begin position="315"/>
        <end position="335"/>
    </location>
</feature>
<sequence length="442" mass="50157">MNSKFAFNSLDSTLLYKGDLLKRIFFTLVALVCYRLGTYVPIPGINLDIINDIFPKESFGVFGVFNLFSGGALARMTILALNVMPYIVASIVMQLLSSAVKGINEIKNDGELGRRKMNSYIRYMTIVFCIFQSITILIGLERMNREGVLVVVEPGIMFHTIGVFSLLGGTVFLIWLGEQISVSGIGNGISLIIFTGIISELHNALSSLLILNKNGSMSLFIILFVVVLFFLLLLLVIFTESSYRKVIVQYPKKQFKKLHNDDFTYIPLKINLSGVIPTIFANAILLTPISIASFYKDHAIADFILNYFMANKVVYIITYLILIVFFNFFYTNFIFNPEENADFLKKNGGFIPGRRPGKHTSDYLQDIVFKLTFIGSAYLVVICTIPEIMRYHYDIPFIFGGTSLLIIVNVITDTIMQVQSYIFSNRYDSWIKKYESKTRRLK</sequence>
<evidence type="ECO:0000256" key="7">
    <source>
        <dbReference type="ARBA" id="ARBA00023010"/>
    </source>
</evidence>
<evidence type="ECO:0000256" key="6">
    <source>
        <dbReference type="ARBA" id="ARBA00022989"/>
    </source>
</evidence>
<evidence type="ECO:0000256" key="9">
    <source>
        <dbReference type="ARBA" id="ARBA00039733"/>
    </source>
</evidence>
<dbReference type="GO" id="GO:0065002">
    <property type="term" value="P:intracellular protein transmembrane transport"/>
    <property type="evidence" value="ECO:0007669"/>
    <property type="project" value="UniProtKB-UniRule"/>
</dbReference>
<feature type="transmembrane region" description="Helical" evidence="10">
    <location>
        <begin position="156"/>
        <end position="176"/>
    </location>
</feature>
<keyword evidence="7 10" id="KW-0811">Translocation</keyword>
<evidence type="ECO:0000256" key="10">
    <source>
        <dbReference type="HAMAP-Rule" id="MF_01465"/>
    </source>
</evidence>
<accession>A0AAU7Q2K9</accession>
<feature type="transmembrane region" description="Helical" evidence="10">
    <location>
        <begin position="120"/>
        <end position="140"/>
    </location>
</feature>
<comment type="function">
    <text evidence="10 11">The central subunit of the protein translocation channel SecYEG. Consists of two halves formed by TMs 1-5 and 6-10. These two domains form a lateral gate at the front which open onto the bilayer between TMs 2 and 7, and are clamped together by SecE at the back. The channel is closed by both a pore ring composed of hydrophobic SecY resides and a short helix (helix 2A) on the extracellular side of the membrane which forms a plug. The plug probably moves laterally to allow the channel to open. The ring and the pore may move independently.</text>
</comment>
<dbReference type="NCBIfam" id="TIGR00967">
    <property type="entry name" value="3a0501s007"/>
    <property type="match status" value="1"/>
</dbReference>
<dbReference type="EMBL" id="CP157942">
    <property type="protein sequence ID" value="XBS67374.1"/>
    <property type="molecule type" value="Genomic_DNA"/>
</dbReference>
<dbReference type="InterPro" id="IPR002208">
    <property type="entry name" value="SecY/SEC61-alpha"/>
</dbReference>
<keyword evidence="3 10" id="KW-0813">Transport</keyword>
<organism evidence="14">
    <name type="scientific">Wolbachia endosymbiont of Armadillidium arcangelii</name>
    <dbReference type="NCBI Taxonomy" id="3158571"/>
    <lineage>
        <taxon>Bacteria</taxon>
        <taxon>Pseudomonadati</taxon>
        <taxon>Pseudomonadota</taxon>
        <taxon>Alphaproteobacteria</taxon>
        <taxon>Rickettsiales</taxon>
        <taxon>Anaplasmataceae</taxon>
        <taxon>Wolbachieae</taxon>
        <taxon>Wolbachia</taxon>
    </lineage>
</organism>
<dbReference type="Gene3D" id="1.10.3370.10">
    <property type="entry name" value="SecY subunit domain"/>
    <property type="match status" value="1"/>
</dbReference>
<feature type="transmembrane region" description="Helical" evidence="10">
    <location>
        <begin position="217"/>
        <end position="238"/>
    </location>
</feature>
<gene>
    <name evidence="10 14" type="primary">secY</name>
    <name evidence="14" type="ORF">ABLO99_01460</name>
</gene>
<protein>
    <recommendedName>
        <fullName evidence="9 10">Protein translocase subunit SecY</fullName>
    </recommendedName>
</protein>
<comment type="similarity">
    <text evidence="2 10 13">Belongs to the SecY/SEC61-alpha family.</text>
</comment>
<keyword evidence="10" id="KW-1003">Cell membrane</keyword>
<feature type="transmembrane region" description="Helical" evidence="10">
    <location>
        <begin position="20"/>
        <end position="37"/>
    </location>
</feature>
<comment type="subcellular location">
    <subcellularLocation>
        <location evidence="10">Cell membrane</location>
        <topology evidence="10">Multi-pass membrane protein</topology>
    </subcellularLocation>
    <subcellularLocation>
        <location evidence="1 12">Membrane</location>
        <topology evidence="1 12">Multi-pass membrane protein</topology>
    </subcellularLocation>
</comment>
<dbReference type="GO" id="GO:0006605">
    <property type="term" value="P:protein targeting"/>
    <property type="evidence" value="ECO:0007669"/>
    <property type="project" value="UniProtKB-UniRule"/>
</dbReference>
<dbReference type="RefSeq" id="WP_047758917.1">
    <property type="nucleotide sequence ID" value="NZ_CP157942.1"/>
</dbReference>
<evidence type="ECO:0000256" key="13">
    <source>
        <dbReference type="RuleBase" id="RU004349"/>
    </source>
</evidence>
<feature type="transmembrane region" description="Helical" evidence="10">
    <location>
        <begin position="367"/>
        <end position="389"/>
    </location>
</feature>
<evidence type="ECO:0000256" key="2">
    <source>
        <dbReference type="ARBA" id="ARBA00005751"/>
    </source>
</evidence>
<dbReference type="GO" id="GO:0005886">
    <property type="term" value="C:plasma membrane"/>
    <property type="evidence" value="ECO:0007669"/>
    <property type="project" value="UniProtKB-SubCell"/>
</dbReference>
<dbReference type="FunFam" id="1.10.3370.10:FF:000001">
    <property type="entry name" value="Preprotein translocase subunit SecY"/>
    <property type="match status" value="1"/>
</dbReference>
<evidence type="ECO:0000256" key="5">
    <source>
        <dbReference type="ARBA" id="ARBA00022927"/>
    </source>
</evidence>
<keyword evidence="6 10" id="KW-1133">Transmembrane helix</keyword>
<dbReference type="InterPro" id="IPR030659">
    <property type="entry name" value="SecY_CS"/>
</dbReference>
<dbReference type="Pfam" id="PF00344">
    <property type="entry name" value="SecY"/>
    <property type="match status" value="1"/>
</dbReference>
<feature type="transmembrane region" description="Helical" evidence="10">
    <location>
        <begin position="188"/>
        <end position="211"/>
    </location>
</feature>
<reference evidence="14" key="1">
    <citation type="submission" date="2024-06" db="EMBL/GenBank/DDBJ databases">
        <authorList>
            <person name="Dussert Y."/>
            <person name="Peccoud J."/>
            <person name="Pigeault R."/>
        </authorList>
    </citation>
    <scope>NUCLEOTIDE SEQUENCE</scope>
    <source>
        <strain evidence="14">WArc</strain>
    </source>
</reference>
<evidence type="ECO:0000256" key="4">
    <source>
        <dbReference type="ARBA" id="ARBA00022692"/>
    </source>
</evidence>
<feature type="transmembrane region" description="Helical" evidence="10">
    <location>
        <begin position="395"/>
        <end position="416"/>
    </location>
</feature>
<keyword evidence="4 10" id="KW-0812">Transmembrane</keyword>
<dbReference type="PIRSF" id="PIRSF004557">
    <property type="entry name" value="SecY"/>
    <property type="match status" value="1"/>
</dbReference>
<dbReference type="InterPro" id="IPR026593">
    <property type="entry name" value="SecY"/>
</dbReference>
<evidence type="ECO:0000256" key="11">
    <source>
        <dbReference type="RuleBase" id="RU000537"/>
    </source>
</evidence>
<keyword evidence="5 10" id="KW-0653">Protein transport</keyword>
<dbReference type="GO" id="GO:0043952">
    <property type="term" value="P:protein transport by the Sec complex"/>
    <property type="evidence" value="ECO:0007669"/>
    <property type="project" value="UniProtKB-UniRule"/>
</dbReference>
<proteinExistence type="inferred from homology"/>